<reference evidence="2" key="1">
    <citation type="submission" date="2020-04" db="EMBL/GenBank/DDBJ databases">
        <title>Deep metagenomics examines the oral microbiome during advanced dental caries in children, revealing novel taxa and co-occurrences with host molecules.</title>
        <authorList>
            <person name="Baker J.L."/>
            <person name="Morton J.T."/>
            <person name="Dinis M."/>
            <person name="Alvarez R."/>
            <person name="Tran N.C."/>
            <person name="Knight R."/>
            <person name="Edlund A."/>
        </authorList>
    </citation>
    <scope>NUCLEOTIDE SEQUENCE</scope>
    <source>
        <strain evidence="2">JCVI_34_bin.1</strain>
    </source>
</reference>
<organism evidence="2 3">
    <name type="scientific">Alloprevotella tannerae</name>
    <dbReference type="NCBI Taxonomy" id="76122"/>
    <lineage>
        <taxon>Bacteria</taxon>
        <taxon>Pseudomonadati</taxon>
        <taxon>Bacteroidota</taxon>
        <taxon>Bacteroidia</taxon>
        <taxon>Bacteroidales</taxon>
        <taxon>Prevotellaceae</taxon>
        <taxon>Alloprevotella</taxon>
    </lineage>
</organism>
<name>A0A929S025_9BACT</name>
<dbReference type="Proteomes" id="UP000704068">
    <property type="component" value="Unassembled WGS sequence"/>
</dbReference>
<dbReference type="AlphaFoldDB" id="A0A929S025"/>
<feature type="chain" id="PRO_5038010167" evidence="1">
    <location>
        <begin position="24"/>
        <end position="733"/>
    </location>
</feature>
<sequence>MKKVCVYCLMALLAMLCLPTNLAAQGWNYDFEMAKADGIGDRPNHYDVLLNGISWSMYAVRRSGSSSDFANGKVSARIYGSRMSMKEMPYLVMKEDKVGGLGVIEFSYRAYEEHATSQVAWCVQVSEDEGEHWETLGQPFTPTMDVERFHAKANVETGRVRIVRADYAVFDYAAAKGFDAAFNLDDISITDYEAGAPERPSIQTGEDRLNFGQVAKGETKTIKLSVAYKNLSADVALSLTGEGAKFFSLSKDKFAVSEPNGNAEVDVTFAPQAAGPQQAVLQLQSGETIAEVQLTGIGIRKAGDFTYSGGSGTQDDPYLISNSGDIEDLSLAVDTETDYAGKYFKLTNDIDMEAVKAMKPIGNNFGAEGTALKAFSGTVDGDNHTISNLTMRFSGRFNLGVGLFGIVKNAKISNLTLTNCYFEADAIVASVASVLVGSEIINCHAGENVTVKARLKPYAGGIATSSFLTPSSIVACTSRANVDASDVAIGGILGMSSASGTTISRCINYGNVNTLNNFAGGIVGYVESGRLNIVDCLNAGEISAASCAGGLLGMALQGASIDIRNAYNIGRVTVTDPAGALGPIFPAAALTDGLTLDVQNCYYDEALFSGVSSGTGCALSEMRSQAFADKLNAGRSEIVWKRFVGVNNELPVPCGEGEVIDGLMQQALAASYIQIEAGQIKTAVGVRLLGVCDVAGRQYAPASKLAAGTYIVTFMPAQGAQKPMSVKIIVPVR</sequence>
<dbReference type="InterPro" id="IPR011050">
    <property type="entry name" value="Pectin_lyase_fold/virulence"/>
</dbReference>
<accession>A0A929S025</accession>
<proteinExistence type="predicted"/>
<dbReference type="RefSeq" id="WP_303764457.1">
    <property type="nucleotide sequence ID" value="NZ_JABZGR010000024.1"/>
</dbReference>
<evidence type="ECO:0000256" key="1">
    <source>
        <dbReference type="SAM" id="SignalP"/>
    </source>
</evidence>
<evidence type="ECO:0000313" key="2">
    <source>
        <dbReference type="EMBL" id="MBF0970819.1"/>
    </source>
</evidence>
<gene>
    <name evidence="2" type="ORF">HXK21_07240</name>
</gene>
<evidence type="ECO:0000313" key="3">
    <source>
        <dbReference type="Proteomes" id="UP000704068"/>
    </source>
</evidence>
<keyword evidence="1" id="KW-0732">Signal</keyword>
<dbReference type="Gene3D" id="2.60.40.10">
    <property type="entry name" value="Immunoglobulins"/>
    <property type="match status" value="1"/>
</dbReference>
<dbReference type="EMBL" id="JABZGR010000024">
    <property type="protein sequence ID" value="MBF0970819.1"/>
    <property type="molecule type" value="Genomic_DNA"/>
</dbReference>
<comment type="caution">
    <text evidence="2">The sequence shown here is derived from an EMBL/GenBank/DDBJ whole genome shotgun (WGS) entry which is preliminary data.</text>
</comment>
<dbReference type="SUPFAM" id="SSF51126">
    <property type="entry name" value="Pectin lyase-like"/>
    <property type="match status" value="1"/>
</dbReference>
<protein>
    <submittedName>
        <fullName evidence="2">Halomucin</fullName>
    </submittedName>
</protein>
<feature type="signal peptide" evidence="1">
    <location>
        <begin position="1"/>
        <end position="23"/>
    </location>
</feature>
<dbReference type="Gene3D" id="2.160.20.110">
    <property type="match status" value="1"/>
</dbReference>
<dbReference type="InterPro" id="IPR013783">
    <property type="entry name" value="Ig-like_fold"/>
</dbReference>